<dbReference type="Proteomes" id="UP000270261">
    <property type="component" value="Unassembled WGS sequence"/>
</dbReference>
<sequence>MFSIISAAGWPIWFLILASIITVALIIERSITLQRRKILPPGMLEEVVTLHRNRQLNAEMVGRVERSSPLGRVLAAGLRHEFESREMIKDAMEESGRAVAHDLERFLPTLGTLATVAPLLGLFGTVIGMIEIFGSQNAAGNDPTQLAHGISIALYNTAFGIGVAIPALVAYRGFRSRVDDFLMEMEQQSLRLVDVIKGIGGRH</sequence>
<dbReference type="InterPro" id="IPR050790">
    <property type="entry name" value="ExbB/TolQ_transport"/>
</dbReference>
<feature type="transmembrane region" description="Helical" evidence="7">
    <location>
        <begin position="6"/>
        <end position="27"/>
    </location>
</feature>
<name>A0A3R8LNM9_9BURK</name>
<keyword evidence="3 7" id="KW-0812">Transmembrane</keyword>
<dbReference type="PANTHER" id="PTHR30625">
    <property type="entry name" value="PROTEIN TOLQ"/>
    <property type="match status" value="1"/>
</dbReference>
<evidence type="ECO:0000313" key="10">
    <source>
        <dbReference type="Proteomes" id="UP000270261"/>
    </source>
</evidence>
<proteinExistence type="inferred from homology"/>
<evidence type="ECO:0000259" key="8">
    <source>
        <dbReference type="Pfam" id="PF01618"/>
    </source>
</evidence>
<evidence type="ECO:0000313" key="9">
    <source>
        <dbReference type="EMBL" id="RRN45210.1"/>
    </source>
</evidence>
<evidence type="ECO:0000256" key="3">
    <source>
        <dbReference type="ARBA" id="ARBA00022692"/>
    </source>
</evidence>
<feature type="transmembrane region" description="Helical" evidence="7">
    <location>
        <begin position="106"/>
        <end position="130"/>
    </location>
</feature>
<comment type="similarity">
    <text evidence="6">Belongs to the exbB/tolQ family.</text>
</comment>
<comment type="caution">
    <text evidence="9">The sequence shown here is derived from an EMBL/GenBank/DDBJ whole genome shotgun (WGS) entry which is preliminary data.</text>
</comment>
<dbReference type="EMBL" id="RRUE01000001">
    <property type="protein sequence ID" value="RRN45210.1"/>
    <property type="molecule type" value="Genomic_DNA"/>
</dbReference>
<evidence type="ECO:0000256" key="6">
    <source>
        <dbReference type="RuleBase" id="RU004057"/>
    </source>
</evidence>
<dbReference type="GO" id="GO:0005886">
    <property type="term" value="C:plasma membrane"/>
    <property type="evidence" value="ECO:0007669"/>
    <property type="project" value="UniProtKB-SubCell"/>
</dbReference>
<keyword evidence="2" id="KW-1003">Cell membrane</keyword>
<evidence type="ECO:0000256" key="5">
    <source>
        <dbReference type="ARBA" id="ARBA00023136"/>
    </source>
</evidence>
<evidence type="ECO:0000256" key="4">
    <source>
        <dbReference type="ARBA" id="ARBA00022989"/>
    </source>
</evidence>
<feature type="transmembrane region" description="Helical" evidence="7">
    <location>
        <begin position="150"/>
        <end position="171"/>
    </location>
</feature>
<keyword evidence="6" id="KW-0653">Protein transport</keyword>
<accession>A0A3R8LNM9</accession>
<gene>
    <name evidence="9" type="ORF">EHV23_02925</name>
</gene>
<dbReference type="InterPro" id="IPR002898">
    <property type="entry name" value="MotA_ExbB_proton_chnl"/>
</dbReference>
<keyword evidence="10" id="KW-1185">Reference proteome</keyword>
<dbReference type="PANTHER" id="PTHR30625:SF11">
    <property type="entry name" value="MOTA_TOLQ_EXBB PROTON CHANNEL DOMAIN-CONTAINING PROTEIN"/>
    <property type="match status" value="1"/>
</dbReference>
<keyword evidence="4 7" id="KW-1133">Transmembrane helix</keyword>
<dbReference type="RefSeq" id="WP_125094640.1">
    <property type="nucleotide sequence ID" value="NZ_RRUE01000001.1"/>
</dbReference>
<comment type="subcellular location">
    <subcellularLocation>
        <location evidence="1">Cell membrane</location>
        <topology evidence="1">Multi-pass membrane protein</topology>
    </subcellularLocation>
    <subcellularLocation>
        <location evidence="6">Membrane</location>
        <topology evidence="6">Multi-pass membrane protein</topology>
    </subcellularLocation>
</comment>
<evidence type="ECO:0000256" key="1">
    <source>
        <dbReference type="ARBA" id="ARBA00004651"/>
    </source>
</evidence>
<evidence type="ECO:0000256" key="2">
    <source>
        <dbReference type="ARBA" id="ARBA00022475"/>
    </source>
</evidence>
<dbReference type="GO" id="GO:0017038">
    <property type="term" value="P:protein import"/>
    <property type="evidence" value="ECO:0007669"/>
    <property type="project" value="TreeGrafter"/>
</dbReference>
<reference evidence="9 10" key="1">
    <citation type="submission" date="2018-11" db="EMBL/GenBank/DDBJ databases">
        <title>Genome sequencing of Lautropia sp. KCOM 2505 (= ChDC F240).</title>
        <authorList>
            <person name="Kook J.-K."/>
            <person name="Park S.-N."/>
            <person name="Lim Y.K."/>
        </authorList>
    </citation>
    <scope>NUCLEOTIDE SEQUENCE [LARGE SCALE GENOMIC DNA]</scope>
    <source>
        <strain evidence="9 10">KCOM 2505</strain>
    </source>
</reference>
<organism evidence="9 10">
    <name type="scientific">Lautropia dentalis</name>
    <dbReference type="NCBI Taxonomy" id="2490857"/>
    <lineage>
        <taxon>Bacteria</taxon>
        <taxon>Pseudomonadati</taxon>
        <taxon>Pseudomonadota</taxon>
        <taxon>Betaproteobacteria</taxon>
        <taxon>Burkholderiales</taxon>
        <taxon>Burkholderiaceae</taxon>
        <taxon>Lautropia</taxon>
    </lineage>
</organism>
<protein>
    <submittedName>
        <fullName evidence="9">MotA/TolQ/ExbB proton channel family protein</fullName>
    </submittedName>
</protein>
<keyword evidence="5 7" id="KW-0472">Membrane</keyword>
<dbReference type="AlphaFoldDB" id="A0A3R8LNM9"/>
<keyword evidence="6" id="KW-0813">Transport</keyword>
<evidence type="ECO:0000256" key="7">
    <source>
        <dbReference type="SAM" id="Phobius"/>
    </source>
</evidence>
<dbReference type="Pfam" id="PF01618">
    <property type="entry name" value="MotA_ExbB"/>
    <property type="match status" value="1"/>
</dbReference>
<feature type="domain" description="MotA/TolQ/ExbB proton channel" evidence="8">
    <location>
        <begin position="67"/>
        <end position="186"/>
    </location>
</feature>
<dbReference type="OrthoDB" id="4045at2"/>